<accession>A0A5C6DWW4</accession>
<dbReference type="InterPro" id="IPR050789">
    <property type="entry name" value="Diverse_Enzym_Activities"/>
</dbReference>
<protein>
    <submittedName>
        <fullName evidence="3">6-aminohexanoate-dimer hydrolase</fullName>
        <ecNumber evidence="3">3.5.1.46</ecNumber>
    </submittedName>
</protein>
<evidence type="ECO:0000313" key="4">
    <source>
        <dbReference type="Proteomes" id="UP000319143"/>
    </source>
</evidence>
<organism evidence="3 4">
    <name type="scientific">Novipirellula artificiosorum</name>
    <dbReference type="NCBI Taxonomy" id="2528016"/>
    <lineage>
        <taxon>Bacteria</taxon>
        <taxon>Pseudomonadati</taxon>
        <taxon>Planctomycetota</taxon>
        <taxon>Planctomycetia</taxon>
        <taxon>Pirellulales</taxon>
        <taxon>Pirellulaceae</taxon>
        <taxon>Novipirellula</taxon>
    </lineage>
</organism>
<keyword evidence="4" id="KW-1185">Reference proteome</keyword>
<dbReference type="EMBL" id="SJPV01000003">
    <property type="protein sequence ID" value="TWU39516.1"/>
    <property type="molecule type" value="Genomic_DNA"/>
</dbReference>
<sequence precursor="true">MTRIHMATFHHIKVVLAILLFSLATSPIAVGQSNNGTTVNRENWESNQKKLRWAMRHMRELFPTQAVRPGDAKVWTLPESLIDESSFQFHTKANEAMSLGQSLQHLEADAFIVLHDGKIVVERYFEGMRSDTPHFLASINKSIVASVVSSLIDEGTLKENAQIDSDGYVPELALSAYAGATVRQILDMLSAVDYTYVDDDAVGREASLAAHSRSIQPDAKHLGGPIGVREFLLTLKPWQGHKHGGDMLYKESDPAVLVWAAEKVTGKRFAEIASERMWQKIGAEHPMEVVCDPRGRWTYHISVTARDLARWGQMLLNDGKAREEQVVPKRFIEDIRHSGNVQQLQESPLTGELFPEGVGYRSFFYRDTKGKDAIAAVGAYGQMVYVSPEAKTVIVLFSSTKSWLERENAGMSFEKIFEQDVEMEKFRWNLCRALCEFFAAAK</sequence>
<gene>
    <name evidence="3" type="primary">nylB</name>
    <name evidence="3" type="ORF">Poly41_23710</name>
</gene>
<dbReference type="SUPFAM" id="SSF56601">
    <property type="entry name" value="beta-lactamase/transpeptidase-like"/>
    <property type="match status" value="1"/>
</dbReference>
<dbReference type="AlphaFoldDB" id="A0A5C6DWW4"/>
<reference evidence="3 4" key="1">
    <citation type="submission" date="2019-02" db="EMBL/GenBank/DDBJ databases">
        <title>Deep-cultivation of Planctomycetes and their phenomic and genomic characterization uncovers novel biology.</title>
        <authorList>
            <person name="Wiegand S."/>
            <person name="Jogler M."/>
            <person name="Boedeker C."/>
            <person name="Pinto D."/>
            <person name="Vollmers J."/>
            <person name="Rivas-Marin E."/>
            <person name="Kohn T."/>
            <person name="Peeters S.H."/>
            <person name="Heuer A."/>
            <person name="Rast P."/>
            <person name="Oberbeckmann S."/>
            <person name="Bunk B."/>
            <person name="Jeske O."/>
            <person name="Meyerdierks A."/>
            <person name="Storesund J.E."/>
            <person name="Kallscheuer N."/>
            <person name="Luecker S."/>
            <person name="Lage O.M."/>
            <person name="Pohl T."/>
            <person name="Merkel B.J."/>
            <person name="Hornburger P."/>
            <person name="Mueller R.-W."/>
            <person name="Bruemmer F."/>
            <person name="Labrenz M."/>
            <person name="Spormann A.M."/>
            <person name="Op Den Camp H."/>
            <person name="Overmann J."/>
            <person name="Amann R."/>
            <person name="Jetten M.S.M."/>
            <person name="Mascher T."/>
            <person name="Medema M.H."/>
            <person name="Devos D.P."/>
            <person name="Kaster A.-K."/>
            <person name="Ovreas L."/>
            <person name="Rohde M."/>
            <person name="Galperin M.Y."/>
            <person name="Jogler C."/>
        </authorList>
    </citation>
    <scope>NUCLEOTIDE SEQUENCE [LARGE SCALE GENOMIC DNA]</scope>
    <source>
        <strain evidence="3 4">Poly41</strain>
    </source>
</reference>
<dbReference type="GO" id="GO:0019875">
    <property type="term" value="F:6-aminohexanoate-dimer hydrolase activity"/>
    <property type="evidence" value="ECO:0007669"/>
    <property type="project" value="UniProtKB-EC"/>
</dbReference>
<feature type="signal peptide" evidence="1">
    <location>
        <begin position="1"/>
        <end position="31"/>
    </location>
</feature>
<comment type="caution">
    <text evidence="3">The sequence shown here is derived from an EMBL/GenBank/DDBJ whole genome shotgun (WGS) entry which is preliminary data.</text>
</comment>
<evidence type="ECO:0000313" key="3">
    <source>
        <dbReference type="EMBL" id="TWU39516.1"/>
    </source>
</evidence>
<dbReference type="Gene3D" id="3.40.710.10">
    <property type="entry name" value="DD-peptidase/beta-lactamase superfamily"/>
    <property type="match status" value="1"/>
</dbReference>
<keyword evidence="3" id="KW-0378">Hydrolase</keyword>
<dbReference type="InterPro" id="IPR012338">
    <property type="entry name" value="Beta-lactam/transpept-like"/>
</dbReference>
<dbReference type="PANTHER" id="PTHR43283">
    <property type="entry name" value="BETA-LACTAMASE-RELATED"/>
    <property type="match status" value="1"/>
</dbReference>
<proteinExistence type="predicted"/>
<dbReference type="RefSeq" id="WP_146526259.1">
    <property type="nucleotide sequence ID" value="NZ_SJPV01000003.1"/>
</dbReference>
<dbReference type="OrthoDB" id="9773047at2"/>
<dbReference type="PANTHER" id="PTHR43283:SF7">
    <property type="entry name" value="BETA-LACTAMASE-RELATED DOMAIN-CONTAINING PROTEIN"/>
    <property type="match status" value="1"/>
</dbReference>
<evidence type="ECO:0000259" key="2">
    <source>
        <dbReference type="Pfam" id="PF00144"/>
    </source>
</evidence>
<keyword evidence="1" id="KW-0732">Signal</keyword>
<dbReference type="InterPro" id="IPR001466">
    <property type="entry name" value="Beta-lactam-related"/>
</dbReference>
<dbReference type="Pfam" id="PF00144">
    <property type="entry name" value="Beta-lactamase"/>
    <property type="match status" value="1"/>
</dbReference>
<dbReference type="Proteomes" id="UP000319143">
    <property type="component" value="Unassembled WGS sequence"/>
</dbReference>
<dbReference type="EC" id="3.5.1.46" evidence="3"/>
<evidence type="ECO:0000256" key="1">
    <source>
        <dbReference type="SAM" id="SignalP"/>
    </source>
</evidence>
<name>A0A5C6DWW4_9BACT</name>
<feature type="domain" description="Beta-lactamase-related" evidence="2">
    <location>
        <begin position="106"/>
        <end position="405"/>
    </location>
</feature>
<feature type="chain" id="PRO_5022963667" evidence="1">
    <location>
        <begin position="32"/>
        <end position="442"/>
    </location>
</feature>